<evidence type="ECO:0000256" key="1">
    <source>
        <dbReference type="SAM" id="MobiDB-lite"/>
    </source>
</evidence>
<evidence type="ECO:0000256" key="3">
    <source>
        <dbReference type="SAM" id="SignalP"/>
    </source>
</evidence>
<gene>
    <name evidence="4" type="ORF">PCAR00345_LOCUS28762</name>
</gene>
<feature type="compositionally biased region" description="Basic and acidic residues" evidence="1">
    <location>
        <begin position="398"/>
        <end position="408"/>
    </location>
</feature>
<organism evidence="4">
    <name type="scientific">Chrysotila carterae</name>
    <name type="common">Marine alga</name>
    <name type="synonym">Syracosphaera carterae</name>
    <dbReference type="NCBI Taxonomy" id="13221"/>
    <lineage>
        <taxon>Eukaryota</taxon>
        <taxon>Haptista</taxon>
        <taxon>Haptophyta</taxon>
        <taxon>Prymnesiophyceae</taxon>
        <taxon>Isochrysidales</taxon>
        <taxon>Isochrysidaceae</taxon>
        <taxon>Chrysotila</taxon>
    </lineage>
</organism>
<evidence type="ECO:0000313" key="4">
    <source>
        <dbReference type="EMBL" id="CAE0776126.1"/>
    </source>
</evidence>
<accession>A0A7S4BT87</accession>
<keyword evidence="3" id="KW-0732">Signal</keyword>
<feature type="transmembrane region" description="Helical" evidence="2">
    <location>
        <begin position="437"/>
        <end position="457"/>
    </location>
</feature>
<sequence>MRLLGFWPALMGVAIMCPVSMCEVFSNPSVRVWDNVVSKESLQRLLTAGDIRKHSLRTVIDREEHATGRTAIESIVISALEELEDDTRYVEYWWRDTWMNLPAHRDIDEDILENAYKRGYVDTSRYYRIPRYGHVLYVNIDAGLLAPTCLWEEGNISSFQTPESHPEHLEQIGLERPQESFVQPSVFGCPHLQQMYVVPAVPGRLLRFRGDLLHAAPKPADVYFDADQGPGFFAVMSDLVWPSRRVSLAFNTWDEPPSVEKGQPEPSQQELDAIAPQAGMPRCEGFAQWHALLAQRLHSAQLSPAPMHAHVANGADAVNVDGDFESGSSSVGEPAAMGADPTQEAEQEPEERIVVKLLGNFHRRGGCSAKAATAVGDTRALHAALRSSRAWHAVSLRDQTRAEARRQGQGDAQLGRRARPSKSGEAPGASGFTLLSLPFWLLALLWPMLVLPPVILFSKSPMQTSVTVLLLGMVLAKRFGLYDMDDE</sequence>
<evidence type="ECO:0000256" key="2">
    <source>
        <dbReference type="SAM" id="Phobius"/>
    </source>
</evidence>
<protein>
    <submittedName>
        <fullName evidence="4">Uncharacterized protein</fullName>
    </submittedName>
</protein>
<dbReference type="AlphaFoldDB" id="A0A7S4BT87"/>
<keyword evidence="2" id="KW-1133">Transmembrane helix</keyword>
<feature type="region of interest" description="Disordered" evidence="1">
    <location>
        <begin position="398"/>
        <end position="427"/>
    </location>
</feature>
<proteinExistence type="predicted"/>
<name>A0A7S4BT87_CHRCT</name>
<feature type="region of interest" description="Disordered" evidence="1">
    <location>
        <begin position="324"/>
        <end position="350"/>
    </location>
</feature>
<keyword evidence="2" id="KW-0472">Membrane</keyword>
<keyword evidence="2" id="KW-0812">Transmembrane</keyword>
<feature type="transmembrane region" description="Helical" evidence="2">
    <location>
        <begin position="464"/>
        <end position="482"/>
    </location>
</feature>
<reference evidence="4" key="1">
    <citation type="submission" date="2021-01" db="EMBL/GenBank/DDBJ databases">
        <authorList>
            <person name="Corre E."/>
            <person name="Pelletier E."/>
            <person name="Niang G."/>
            <person name="Scheremetjew M."/>
            <person name="Finn R."/>
            <person name="Kale V."/>
            <person name="Holt S."/>
            <person name="Cochrane G."/>
            <person name="Meng A."/>
            <person name="Brown T."/>
            <person name="Cohen L."/>
        </authorList>
    </citation>
    <scope>NUCLEOTIDE SEQUENCE</scope>
    <source>
        <strain evidence="4">CCMP645</strain>
    </source>
</reference>
<dbReference type="EMBL" id="HBIZ01044962">
    <property type="protein sequence ID" value="CAE0776126.1"/>
    <property type="molecule type" value="Transcribed_RNA"/>
</dbReference>
<feature type="chain" id="PRO_5031477152" evidence="3">
    <location>
        <begin position="23"/>
        <end position="487"/>
    </location>
</feature>
<feature type="signal peptide" evidence="3">
    <location>
        <begin position="1"/>
        <end position="22"/>
    </location>
</feature>